<dbReference type="EMBL" id="HBUF01421644">
    <property type="protein sequence ID" value="CAG6740857.1"/>
    <property type="molecule type" value="Transcribed_RNA"/>
</dbReference>
<sequence length="130" mass="14873">MFNFRRQTNLDNQDPAIVRRGRNWSVSHLIPIPVGDSNSTCFSSIPNKKLISSEQLNKVVLIDEDKCMSENKLCFIPRGLRYFTLEDLKNQFPVKCENTSDTLVTHIKDDSYAITHPPKKLQVTCSNTSE</sequence>
<proteinExistence type="predicted"/>
<accession>A0A8D8Z729</accession>
<reference evidence="1" key="1">
    <citation type="submission" date="2021-05" db="EMBL/GenBank/DDBJ databases">
        <authorList>
            <person name="Alioto T."/>
            <person name="Alioto T."/>
            <person name="Gomez Garrido J."/>
        </authorList>
    </citation>
    <scope>NUCLEOTIDE SEQUENCE</scope>
</reference>
<name>A0A8D8Z729_9HEMI</name>
<organism evidence="1">
    <name type="scientific">Cacopsylla melanoneura</name>
    <dbReference type="NCBI Taxonomy" id="428564"/>
    <lineage>
        <taxon>Eukaryota</taxon>
        <taxon>Metazoa</taxon>
        <taxon>Ecdysozoa</taxon>
        <taxon>Arthropoda</taxon>
        <taxon>Hexapoda</taxon>
        <taxon>Insecta</taxon>
        <taxon>Pterygota</taxon>
        <taxon>Neoptera</taxon>
        <taxon>Paraneoptera</taxon>
        <taxon>Hemiptera</taxon>
        <taxon>Sternorrhyncha</taxon>
        <taxon>Psylloidea</taxon>
        <taxon>Psyllidae</taxon>
        <taxon>Psyllinae</taxon>
        <taxon>Cacopsylla</taxon>
    </lineage>
</organism>
<dbReference type="AlphaFoldDB" id="A0A8D8Z729"/>
<evidence type="ECO:0000313" key="1">
    <source>
        <dbReference type="EMBL" id="CAG6740857.1"/>
    </source>
</evidence>
<protein>
    <submittedName>
        <fullName evidence="1">Uncharacterized protein</fullName>
    </submittedName>
</protein>